<keyword evidence="1" id="KW-1133">Transmembrane helix</keyword>
<gene>
    <name evidence="2" type="ORF">NCTC11179_02098</name>
</gene>
<protein>
    <submittedName>
        <fullName evidence="2">Predicted integral membrane protein</fullName>
    </submittedName>
</protein>
<dbReference type="EMBL" id="UGQL01000001">
    <property type="protein sequence ID" value="STZ28547.1"/>
    <property type="molecule type" value="Genomic_DNA"/>
</dbReference>
<proteinExistence type="predicted"/>
<keyword evidence="3" id="KW-1185">Reference proteome</keyword>
<reference evidence="2 3" key="1">
    <citation type="submission" date="2018-06" db="EMBL/GenBank/DDBJ databases">
        <authorList>
            <consortium name="Pathogen Informatics"/>
            <person name="Doyle S."/>
        </authorList>
    </citation>
    <scope>NUCLEOTIDE SEQUENCE [LARGE SCALE GENOMIC DNA]</scope>
    <source>
        <strain evidence="2 3">NCTC11179</strain>
    </source>
</reference>
<accession>A0A378RQV0</accession>
<dbReference type="RefSeq" id="WP_115091681.1">
    <property type="nucleotide sequence ID" value="NZ_CP068107.1"/>
</dbReference>
<dbReference type="Proteomes" id="UP000255024">
    <property type="component" value="Unassembled WGS sequence"/>
</dbReference>
<keyword evidence="1" id="KW-0472">Membrane</keyword>
<organism evidence="2 3">
    <name type="scientific">Myroides odoratus</name>
    <name type="common">Flavobacterium odoratum</name>
    <dbReference type="NCBI Taxonomy" id="256"/>
    <lineage>
        <taxon>Bacteria</taxon>
        <taxon>Pseudomonadati</taxon>
        <taxon>Bacteroidota</taxon>
        <taxon>Flavobacteriia</taxon>
        <taxon>Flavobacteriales</taxon>
        <taxon>Flavobacteriaceae</taxon>
        <taxon>Myroides</taxon>
    </lineage>
</organism>
<evidence type="ECO:0000256" key="1">
    <source>
        <dbReference type="SAM" id="Phobius"/>
    </source>
</evidence>
<feature type="transmembrane region" description="Helical" evidence="1">
    <location>
        <begin position="51"/>
        <end position="71"/>
    </location>
</feature>
<dbReference type="Pfam" id="PF13630">
    <property type="entry name" value="SdpI"/>
    <property type="match status" value="1"/>
</dbReference>
<dbReference type="InterPro" id="IPR025962">
    <property type="entry name" value="SdpI/YhfL"/>
</dbReference>
<feature type="transmembrane region" description="Helical" evidence="1">
    <location>
        <begin position="6"/>
        <end position="23"/>
    </location>
</feature>
<keyword evidence="1" id="KW-0812">Transmembrane</keyword>
<evidence type="ECO:0000313" key="3">
    <source>
        <dbReference type="Proteomes" id="UP000255024"/>
    </source>
</evidence>
<sequence length="115" mass="13378">MTMLYIFPIVLGLIGFFNLLFHFKQVHLIGYRSHNALKDDKHWRVAQRTSSSSLIAASLFLICMNYTLAQFDYATQTLQAIMITANIFCVLYTIIHTETVLEKIDQKIDQNYIQK</sequence>
<dbReference type="AlphaFoldDB" id="A0A378RQV0"/>
<name>A0A378RQV0_MYROD</name>
<feature type="transmembrane region" description="Helical" evidence="1">
    <location>
        <begin position="77"/>
        <end position="95"/>
    </location>
</feature>
<evidence type="ECO:0000313" key="2">
    <source>
        <dbReference type="EMBL" id="STZ28547.1"/>
    </source>
</evidence>